<dbReference type="SUPFAM" id="SSF56091">
    <property type="entry name" value="DNA ligase/mRNA capping enzyme, catalytic domain"/>
    <property type="match status" value="1"/>
</dbReference>
<dbReference type="SMART" id="SM00292">
    <property type="entry name" value="BRCT"/>
    <property type="match status" value="1"/>
</dbReference>
<dbReference type="GO" id="GO:0046872">
    <property type="term" value="F:metal ion binding"/>
    <property type="evidence" value="ECO:0007669"/>
    <property type="project" value="UniProtKB-KW"/>
</dbReference>
<comment type="catalytic activity">
    <reaction evidence="12">
        <text>NAD(+) + (deoxyribonucleotide)n-3'-hydroxyl + 5'-phospho-(deoxyribonucleotide)m = (deoxyribonucleotide)n+m + AMP + beta-nicotinamide D-nucleotide.</text>
        <dbReference type="EC" id="6.5.1.2"/>
    </reaction>
</comment>
<evidence type="ECO:0000256" key="7">
    <source>
        <dbReference type="ARBA" id="ARBA00022763"/>
    </source>
</evidence>
<dbReference type="InterPro" id="IPR041663">
    <property type="entry name" value="DisA/LigA_HHH"/>
</dbReference>
<evidence type="ECO:0000256" key="1">
    <source>
        <dbReference type="ARBA" id="ARBA00001946"/>
    </source>
</evidence>
<dbReference type="GO" id="GO:0006260">
    <property type="term" value="P:DNA replication"/>
    <property type="evidence" value="ECO:0007669"/>
    <property type="project" value="UniProtKB-KW"/>
</dbReference>
<dbReference type="InterPro" id="IPR033136">
    <property type="entry name" value="DNA_ligase_CS"/>
</dbReference>
<reference evidence="14" key="1">
    <citation type="submission" date="2019-08" db="EMBL/GenBank/DDBJ databases">
        <authorList>
            <person name="Kucharzyk K."/>
            <person name="Murdoch R.W."/>
            <person name="Higgins S."/>
            <person name="Loffler F."/>
        </authorList>
    </citation>
    <scope>NUCLEOTIDE SEQUENCE</scope>
</reference>
<dbReference type="InterPro" id="IPR013840">
    <property type="entry name" value="DNAligase_N"/>
</dbReference>
<evidence type="ECO:0000256" key="2">
    <source>
        <dbReference type="ARBA" id="ARBA00004067"/>
    </source>
</evidence>
<dbReference type="SMART" id="SM00532">
    <property type="entry name" value="LIGANc"/>
    <property type="match status" value="1"/>
</dbReference>
<dbReference type="GO" id="GO:0006281">
    <property type="term" value="P:DNA repair"/>
    <property type="evidence" value="ECO:0007669"/>
    <property type="project" value="UniProtKB-KW"/>
</dbReference>
<dbReference type="InterPro" id="IPR004149">
    <property type="entry name" value="Znf_DNAligase_C4"/>
</dbReference>
<dbReference type="Gene3D" id="1.10.287.610">
    <property type="entry name" value="Helix hairpin bin"/>
    <property type="match status" value="1"/>
</dbReference>
<dbReference type="EMBL" id="VSSQ01000189">
    <property type="protein sequence ID" value="MPL84369.1"/>
    <property type="molecule type" value="Genomic_DNA"/>
</dbReference>
<keyword evidence="4 14" id="KW-0436">Ligase</keyword>
<dbReference type="Gene3D" id="6.20.10.30">
    <property type="match status" value="1"/>
</dbReference>
<evidence type="ECO:0000256" key="4">
    <source>
        <dbReference type="ARBA" id="ARBA00022598"/>
    </source>
</evidence>
<dbReference type="PANTHER" id="PTHR23389">
    <property type="entry name" value="CHROMOSOME TRANSMISSION FIDELITY FACTOR 18"/>
    <property type="match status" value="1"/>
</dbReference>
<evidence type="ECO:0000256" key="5">
    <source>
        <dbReference type="ARBA" id="ARBA00022705"/>
    </source>
</evidence>
<gene>
    <name evidence="14" type="primary">ligA_10</name>
    <name evidence="14" type="ORF">SDC9_30334</name>
</gene>
<dbReference type="GO" id="GO:0003911">
    <property type="term" value="F:DNA ligase (NAD+) activity"/>
    <property type="evidence" value="ECO:0007669"/>
    <property type="project" value="UniProtKB-EC"/>
</dbReference>
<dbReference type="FunFam" id="2.40.50.140:FF:000012">
    <property type="entry name" value="DNA ligase"/>
    <property type="match status" value="1"/>
</dbReference>
<dbReference type="CDD" id="cd00114">
    <property type="entry name" value="LIGANc"/>
    <property type="match status" value="1"/>
</dbReference>
<dbReference type="SUPFAM" id="SSF47781">
    <property type="entry name" value="RuvA domain 2-like"/>
    <property type="match status" value="1"/>
</dbReference>
<dbReference type="GO" id="GO:0005829">
    <property type="term" value="C:cytosol"/>
    <property type="evidence" value="ECO:0007669"/>
    <property type="project" value="TreeGrafter"/>
</dbReference>
<dbReference type="InterPro" id="IPR010994">
    <property type="entry name" value="RuvA_2-like"/>
</dbReference>
<dbReference type="InterPro" id="IPR001679">
    <property type="entry name" value="DNA_ligase"/>
</dbReference>
<dbReference type="NCBIfam" id="TIGR00575">
    <property type="entry name" value="dnlj"/>
    <property type="match status" value="1"/>
</dbReference>
<comment type="caution">
    <text evidence="14">The sequence shown here is derived from an EMBL/GenBank/DDBJ whole genome shotgun (WGS) entry which is preliminary data.</text>
</comment>
<dbReference type="FunFam" id="3.30.470.30:FF:000001">
    <property type="entry name" value="DNA ligase"/>
    <property type="match status" value="1"/>
</dbReference>
<comment type="function">
    <text evidence="2">DNA ligase that catalyzes the formation of phosphodiester linkages between 5'-phosphoryl and 3'-hydroxyl groups in double-stranded DNA using NAD as a coenzyme and as the energy source for the reaction. It is essential for DNA replication and repair of damaged DNA.</text>
</comment>
<dbReference type="Pfam" id="PF00533">
    <property type="entry name" value="BRCT"/>
    <property type="match status" value="1"/>
</dbReference>
<dbReference type="PROSITE" id="PS01056">
    <property type="entry name" value="DNA_LIGASE_N2"/>
    <property type="match status" value="1"/>
</dbReference>
<keyword evidence="8" id="KW-0862">Zinc</keyword>
<evidence type="ECO:0000256" key="9">
    <source>
        <dbReference type="ARBA" id="ARBA00022842"/>
    </source>
</evidence>
<dbReference type="NCBIfam" id="NF005932">
    <property type="entry name" value="PRK07956.1"/>
    <property type="match status" value="1"/>
</dbReference>
<evidence type="ECO:0000256" key="12">
    <source>
        <dbReference type="ARBA" id="ARBA00034005"/>
    </source>
</evidence>
<dbReference type="PANTHER" id="PTHR23389:SF9">
    <property type="entry name" value="DNA LIGASE"/>
    <property type="match status" value="1"/>
</dbReference>
<keyword evidence="6" id="KW-0479">Metal-binding</keyword>
<dbReference type="Gene3D" id="3.40.50.10190">
    <property type="entry name" value="BRCT domain"/>
    <property type="match status" value="1"/>
</dbReference>
<dbReference type="Gene3D" id="1.10.150.20">
    <property type="entry name" value="5' to 3' exonuclease, C-terminal subdomain"/>
    <property type="match status" value="2"/>
</dbReference>
<dbReference type="SUPFAM" id="SSF52113">
    <property type="entry name" value="BRCT domain"/>
    <property type="match status" value="1"/>
</dbReference>
<dbReference type="InterPro" id="IPR012340">
    <property type="entry name" value="NA-bd_OB-fold"/>
</dbReference>
<evidence type="ECO:0000256" key="6">
    <source>
        <dbReference type="ARBA" id="ARBA00022723"/>
    </source>
</evidence>
<dbReference type="HAMAP" id="MF_01588">
    <property type="entry name" value="DNA_ligase_A"/>
    <property type="match status" value="1"/>
</dbReference>
<dbReference type="Gene3D" id="3.30.470.30">
    <property type="entry name" value="DNA ligase/mRNA capping enzyme"/>
    <property type="match status" value="1"/>
</dbReference>
<sequence>MKKIISDVSKRITELREEIEKHNRCYYIDNQPLITDFEYDLLISELQALEKKYPLLIDSDSPTVRIGSDLDSESSKKSFDQREHQFPMLSLSNTYDKVELISFNERIIKSSNHPVNYVCELKIDGSAISLTYRNGVLAHAVTRGDGEKGDDVTKNVLTIKALPKILKGSGYPEEFEIRGEIFMPWEAFDNLNIIREKNEEQLFANPRNAAAGSLKLINTSEVSQRGLDIILYHFVSNQNIFPTHYDSLNAVKSWGLPVSEHIKRCSSIEEVFDYLNYWEINRKNLPYPTDGAVIKVDSIPLQKELGFTAKSPRWATAYKFKAESAMTKLLSIDYQVGRTGAITPVANLKPVLLSGTIVKRASLHNMDQMLSLDIHFGDYVYVEKGGEIIPKIVSVELSKREESAERPVFPVFCPDCNTLLVKEEGEAKHYCQNSTYCPTQIKGRLIHFCSRKAMDILAGEATVEMLFKDGLLKTPADFYKLKTDDLIKFEGWKEKSAERLLKSIEKSKDKPLYQVLFALGIRHIGETSAKSLANHFGSIKKISSATIEELTEINDVGEIVAKSIHKFFNDQKNIELISQLEEAGVQVEGGNGSLKNKFSEILTNKSFVVSGTFSVSRDSIKEMIEKHSGKIISSISSKVNFLIAGSDAGPSKLEKAKTLGIEIITEEQFFKLIENN</sequence>
<proteinExistence type="inferred from homology"/>
<accession>A0A644UZ61</accession>
<dbReference type="InterPro" id="IPR036420">
    <property type="entry name" value="BRCT_dom_sf"/>
</dbReference>
<dbReference type="SMART" id="SM00278">
    <property type="entry name" value="HhH1"/>
    <property type="match status" value="3"/>
</dbReference>
<comment type="cofactor">
    <cofactor evidence="1">
        <name>Mg(2+)</name>
        <dbReference type="ChEBI" id="CHEBI:18420"/>
    </cofactor>
</comment>
<feature type="domain" description="BRCT" evidence="13">
    <location>
        <begin position="597"/>
        <end position="676"/>
    </location>
</feature>
<dbReference type="PROSITE" id="PS50172">
    <property type="entry name" value="BRCT"/>
    <property type="match status" value="1"/>
</dbReference>
<dbReference type="InterPro" id="IPR004150">
    <property type="entry name" value="NAD_DNA_ligase_OB"/>
</dbReference>
<dbReference type="Pfam" id="PF03119">
    <property type="entry name" value="DNA_ligase_ZBD"/>
    <property type="match status" value="1"/>
</dbReference>
<dbReference type="Gene3D" id="2.40.50.140">
    <property type="entry name" value="Nucleic acid-binding proteins"/>
    <property type="match status" value="1"/>
</dbReference>
<keyword evidence="10" id="KW-0520">NAD</keyword>
<dbReference type="InterPro" id="IPR001357">
    <property type="entry name" value="BRCT_dom"/>
</dbReference>
<evidence type="ECO:0000313" key="14">
    <source>
        <dbReference type="EMBL" id="MPL84369.1"/>
    </source>
</evidence>
<name>A0A644UZ61_9ZZZZ</name>
<dbReference type="Pfam" id="PF01653">
    <property type="entry name" value="DNA_ligase_aden"/>
    <property type="match status" value="1"/>
</dbReference>
<dbReference type="InterPro" id="IPR003583">
    <property type="entry name" value="Hlx-hairpin-Hlx_DNA-bd_motif"/>
</dbReference>
<dbReference type="PIRSF" id="PIRSF001604">
    <property type="entry name" value="LigA"/>
    <property type="match status" value="1"/>
</dbReference>
<evidence type="ECO:0000256" key="3">
    <source>
        <dbReference type="ARBA" id="ARBA00012722"/>
    </source>
</evidence>
<protein>
    <recommendedName>
        <fullName evidence="3">DNA ligase (NAD(+))</fullName>
        <ecNumber evidence="3">6.5.1.2</ecNumber>
    </recommendedName>
</protein>
<keyword evidence="7" id="KW-0227">DNA damage</keyword>
<dbReference type="Pfam" id="PF12826">
    <property type="entry name" value="HHH_2"/>
    <property type="match status" value="1"/>
</dbReference>
<dbReference type="FunFam" id="1.10.150.20:FF:000006">
    <property type="entry name" value="DNA ligase"/>
    <property type="match status" value="1"/>
</dbReference>
<dbReference type="AlphaFoldDB" id="A0A644UZ61"/>
<keyword evidence="5" id="KW-0235">DNA replication</keyword>
<dbReference type="PROSITE" id="PS01055">
    <property type="entry name" value="DNA_LIGASE_N1"/>
    <property type="match status" value="1"/>
</dbReference>
<dbReference type="SUPFAM" id="SSF50249">
    <property type="entry name" value="Nucleic acid-binding proteins"/>
    <property type="match status" value="1"/>
</dbReference>
<dbReference type="InterPro" id="IPR013839">
    <property type="entry name" value="DNAligase_adenylation"/>
</dbReference>
<evidence type="ECO:0000256" key="10">
    <source>
        <dbReference type="ARBA" id="ARBA00023027"/>
    </source>
</evidence>
<keyword evidence="11" id="KW-0234">DNA repair</keyword>
<keyword evidence="9" id="KW-0460">Magnesium</keyword>
<evidence type="ECO:0000256" key="11">
    <source>
        <dbReference type="ARBA" id="ARBA00023204"/>
    </source>
</evidence>
<evidence type="ECO:0000259" key="13">
    <source>
        <dbReference type="PROSITE" id="PS50172"/>
    </source>
</evidence>
<dbReference type="GO" id="GO:0003677">
    <property type="term" value="F:DNA binding"/>
    <property type="evidence" value="ECO:0007669"/>
    <property type="project" value="InterPro"/>
</dbReference>
<dbReference type="EC" id="6.5.1.2" evidence="3"/>
<dbReference type="Pfam" id="PF03120">
    <property type="entry name" value="OB_DNA_ligase"/>
    <property type="match status" value="1"/>
</dbReference>
<organism evidence="14">
    <name type="scientific">bioreactor metagenome</name>
    <dbReference type="NCBI Taxonomy" id="1076179"/>
    <lineage>
        <taxon>unclassified sequences</taxon>
        <taxon>metagenomes</taxon>
        <taxon>ecological metagenomes</taxon>
    </lineage>
</organism>
<dbReference type="InterPro" id="IPR018239">
    <property type="entry name" value="DNA_ligase_AS"/>
</dbReference>
<evidence type="ECO:0000256" key="8">
    <source>
        <dbReference type="ARBA" id="ARBA00022833"/>
    </source>
</evidence>